<dbReference type="GO" id="GO:0009055">
    <property type="term" value="F:electron transfer activity"/>
    <property type="evidence" value="ECO:0007669"/>
    <property type="project" value="InterPro"/>
</dbReference>
<sequence>LEVPFVVLGLAALGLSSGPVQADMVSGAVLTNTCFSCHGADGKSAGHMPAIAGKSEKFITQKLMAFKKDKGNPTIMNRIAKGFSDAEIAAIAKYYAKK</sequence>
<dbReference type="InterPro" id="IPR050597">
    <property type="entry name" value="Cytochrome_c_Oxidase_Subunit"/>
</dbReference>
<feature type="non-terminal residue" evidence="7">
    <location>
        <position position="1"/>
    </location>
</feature>
<protein>
    <recommendedName>
        <fullName evidence="6">Cytochrome c domain-containing protein</fullName>
    </recommendedName>
</protein>
<dbReference type="PANTHER" id="PTHR33751">
    <property type="entry name" value="CBB3-TYPE CYTOCHROME C OXIDASE SUBUNIT FIXP"/>
    <property type="match status" value="1"/>
</dbReference>
<dbReference type="Gene3D" id="1.10.760.10">
    <property type="entry name" value="Cytochrome c-like domain"/>
    <property type="match status" value="1"/>
</dbReference>
<dbReference type="GO" id="GO:0046872">
    <property type="term" value="F:metal ion binding"/>
    <property type="evidence" value="ECO:0007669"/>
    <property type="project" value="UniProtKB-KW"/>
</dbReference>
<name>A0A382TMN6_9ZZZZ</name>
<evidence type="ECO:0000256" key="1">
    <source>
        <dbReference type="ARBA" id="ARBA00022448"/>
    </source>
</evidence>
<proteinExistence type="predicted"/>
<dbReference type="Pfam" id="PF00034">
    <property type="entry name" value="Cytochrom_C"/>
    <property type="match status" value="1"/>
</dbReference>
<dbReference type="PROSITE" id="PS51007">
    <property type="entry name" value="CYTC"/>
    <property type="match status" value="1"/>
</dbReference>
<dbReference type="InterPro" id="IPR036909">
    <property type="entry name" value="Cyt_c-like_dom_sf"/>
</dbReference>
<keyword evidence="2" id="KW-0349">Heme</keyword>
<evidence type="ECO:0000256" key="3">
    <source>
        <dbReference type="ARBA" id="ARBA00022723"/>
    </source>
</evidence>
<dbReference type="PANTHER" id="PTHR33751:SF9">
    <property type="entry name" value="CYTOCHROME C4"/>
    <property type="match status" value="1"/>
</dbReference>
<evidence type="ECO:0000256" key="2">
    <source>
        <dbReference type="ARBA" id="ARBA00022617"/>
    </source>
</evidence>
<keyword evidence="4" id="KW-0249">Electron transport</keyword>
<evidence type="ECO:0000259" key="6">
    <source>
        <dbReference type="PROSITE" id="PS51007"/>
    </source>
</evidence>
<organism evidence="7">
    <name type="scientific">marine metagenome</name>
    <dbReference type="NCBI Taxonomy" id="408172"/>
    <lineage>
        <taxon>unclassified sequences</taxon>
        <taxon>metagenomes</taxon>
        <taxon>ecological metagenomes</taxon>
    </lineage>
</organism>
<dbReference type="GO" id="GO:0020037">
    <property type="term" value="F:heme binding"/>
    <property type="evidence" value="ECO:0007669"/>
    <property type="project" value="InterPro"/>
</dbReference>
<dbReference type="SUPFAM" id="SSF46626">
    <property type="entry name" value="Cytochrome c"/>
    <property type="match status" value="1"/>
</dbReference>
<keyword evidence="1" id="KW-0813">Transport</keyword>
<keyword evidence="5" id="KW-0408">Iron</keyword>
<feature type="domain" description="Cytochrome c" evidence="6">
    <location>
        <begin position="22"/>
        <end position="98"/>
    </location>
</feature>
<keyword evidence="3" id="KW-0479">Metal-binding</keyword>
<accession>A0A382TMN6</accession>
<gene>
    <name evidence="7" type="ORF">METZ01_LOCUS376174</name>
</gene>
<evidence type="ECO:0000313" key="7">
    <source>
        <dbReference type="EMBL" id="SVD23320.1"/>
    </source>
</evidence>
<dbReference type="AlphaFoldDB" id="A0A382TMN6"/>
<evidence type="ECO:0000256" key="4">
    <source>
        <dbReference type="ARBA" id="ARBA00022982"/>
    </source>
</evidence>
<evidence type="ECO:0000256" key="5">
    <source>
        <dbReference type="ARBA" id="ARBA00023004"/>
    </source>
</evidence>
<dbReference type="EMBL" id="UINC01137775">
    <property type="protein sequence ID" value="SVD23320.1"/>
    <property type="molecule type" value="Genomic_DNA"/>
</dbReference>
<reference evidence="7" key="1">
    <citation type="submission" date="2018-05" db="EMBL/GenBank/DDBJ databases">
        <authorList>
            <person name="Lanie J.A."/>
            <person name="Ng W.-L."/>
            <person name="Kazmierczak K.M."/>
            <person name="Andrzejewski T.M."/>
            <person name="Davidsen T.M."/>
            <person name="Wayne K.J."/>
            <person name="Tettelin H."/>
            <person name="Glass J.I."/>
            <person name="Rusch D."/>
            <person name="Podicherti R."/>
            <person name="Tsui H.-C.T."/>
            <person name="Winkler M.E."/>
        </authorList>
    </citation>
    <scope>NUCLEOTIDE SEQUENCE</scope>
</reference>
<dbReference type="InterPro" id="IPR009056">
    <property type="entry name" value="Cyt_c-like_dom"/>
</dbReference>